<dbReference type="PROSITE" id="PS51257">
    <property type="entry name" value="PROKAR_LIPOPROTEIN"/>
    <property type="match status" value="1"/>
</dbReference>
<evidence type="ECO:0000259" key="2">
    <source>
        <dbReference type="Pfam" id="PF04536"/>
    </source>
</evidence>
<keyword evidence="4" id="KW-1185">Reference proteome</keyword>
<dbReference type="PANTHER" id="PTHR30373">
    <property type="entry name" value="UPF0603 PROTEIN YGCG"/>
    <property type="match status" value="1"/>
</dbReference>
<keyword evidence="1" id="KW-0472">Membrane</keyword>
<dbReference type="InterPro" id="IPR007621">
    <property type="entry name" value="TPM_dom"/>
</dbReference>
<dbReference type="PANTHER" id="PTHR30373:SF2">
    <property type="entry name" value="UPF0603 PROTEIN YGCG"/>
    <property type="match status" value="1"/>
</dbReference>
<feature type="transmembrane region" description="Helical" evidence="1">
    <location>
        <begin position="193"/>
        <end position="213"/>
    </location>
</feature>
<dbReference type="RefSeq" id="WP_425344822.1">
    <property type="nucleotide sequence ID" value="NZ_JBGUBD010000003.1"/>
</dbReference>
<evidence type="ECO:0000313" key="4">
    <source>
        <dbReference type="Proteomes" id="UP001575105"/>
    </source>
</evidence>
<organism evidence="3 4">
    <name type="scientific">Natronomicrosphaera hydrolytica</name>
    <dbReference type="NCBI Taxonomy" id="3242702"/>
    <lineage>
        <taxon>Bacteria</taxon>
        <taxon>Pseudomonadati</taxon>
        <taxon>Planctomycetota</taxon>
        <taxon>Phycisphaerae</taxon>
        <taxon>Phycisphaerales</taxon>
        <taxon>Phycisphaeraceae</taxon>
        <taxon>Natronomicrosphaera</taxon>
    </lineage>
</organism>
<dbReference type="Proteomes" id="UP001575105">
    <property type="component" value="Unassembled WGS sequence"/>
</dbReference>
<feature type="domain" description="TPM" evidence="2">
    <location>
        <begin position="42"/>
        <end position="173"/>
    </location>
</feature>
<accession>A0ABV4U2T9</accession>
<keyword evidence="1" id="KW-1133">Transmembrane helix</keyword>
<evidence type="ECO:0000313" key="3">
    <source>
        <dbReference type="EMBL" id="MFA9477898.1"/>
    </source>
</evidence>
<dbReference type="Gene3D" id="3.10.310.50">
    <property type="match status" value="1"/>
</dbReference>
<proteinExistence type="predicted"/>
<comment type="caution">
    <text evidence="3">The sequence shown here is derived from an EMBL/GenBank/DDBJ whole genome shotgun (WGS) entry which is preliminary data.</text>
</comment>
<evidence type="ECO:0000256" key="1">
    <source>
        <dbReference type="SAM" id="Phobius"/>
    </source>
</evidence>
<dbReference type="Pfam" id="PF04536">
    <property type="entry name" value="TPM_phosphatase"/>
    <property type="match status" value="1"/>
</dbReference>
<protein>
    <submittedName>
        <fullName evidence="3">YgcG family protein</fullName>
    </submittedName>
</protein>
<feature type="transmembrane region" description="Helical" evidence="1">
    <location>
        <begin position="220"/>
        <end position="237"/>
    </location>
</feature>
<dbReference type="EMBL" id="JBGUBD010000003">
    <property type="protein sequence ID" value="MFA9477898.1"/>
    <property type="molecule type" value="Genomic_DNA"/>
</dbReference>
<gene>
    <name evidence="3" type="ORF">ACERK3_06260</name>
</gene>
<reference evidence="3 4" key="1">
    <citation type="submission" date="2024-08" db="EMBL/GenBank/DDBJ databases">
        <title>Whole-genome sequencing of halo(alkali)philic microorganisms from hypersaline lakes.</title>
        <authorList>
            <person name="Sorokin D.Y."/>
            <person name="Merkel A.Y."/>
            <person name="Messina E."/>
            <person name="Yakimov M."/>
        </authorList>
    </citation>
    <scope>NUCLEOTIDE SEQUENCE [LARGE SCALE GENOMIC DNA]</scope>
    <source>
        <strain evidence="3 4">AB-hyl4</strain>
    </source>
</reference>
<keyword evidence="1" id="KW-0812">Transmembrane</keyword>
<sequence length="271" mass="29187">MRDTPFHAGLVMVFFLSCLLPGFAWGQQVGLQLDRPSEREFVVDHADLLSADDVQRIQQVADTLLTETAIPLFVVTINRKADHGGGNLRIGGFAHLLYDQWGIGHEEIDGQPWNKGILLLVSHGDRSARIELGGGFGRQFDQEAQQIMDQQIVPYFQRDDYPGGILAGVEALDRMARGEGVSQLATLQAQAQWWHGLVVIGVIGLFVFTAVSLHRSGRHGWAAVMWIALGGILFMLLRNAARNSGRGRGGGFGGGGFGGGSSGGGGATGRW</sequence>
<name>A0ABV4U2T9_9BACT</name>